<proteinExistence type="predicted"/>
<dbReference type="AlphaFoldDB" id="A0A6A6VR37"/>
<dbReference type="EMBL" id="MU006561">
    <property type="protein sequence ID" value="KAF2751687.1"/>
    <property type="molecule type" value="Genomic_DNA"/>
</dbReference>
<feature type="compositionally biased region" description="Low complexity" evidence="1">
    <location>
        <begin position="102"/>
        <end position="123"/>
    </location>
</feature>
<sequence length="225" mass="24918">MAGPTNPQVHVRSQRNLGKHRDLPITPSTPSTDNKRAASHHKGGTAQKRARSNVVDLSDDDVSPPRTVPPQRGNGVRRPGESRVTPPQTPTPVLGPRPSPLPTTAVSAPSAATPNHQSSSAAPMAVMAVRAPLPQKATELTRELSYKDIKRSRARRERYAQHVEKVQQLREEVMDANTKALDIFNDDEIGENALEKEEFELRHELEVIQKFLERFPVKKEGVDCD</sequence>
<protein>
    <submittedName>
        <fullName evidence="2">Uncharacterized protein</fullName>
    </submittedName>
</protein>
<reference evidence="2" key="1">
    <citation type="journal article" date="2020" name="Stud. Mycol.">
        <title>101 Dothideomycetes genomes: a test case for predicting lifestyles and emergence of pathogens.</title>
        <authorList>
            <person name="Haridas S."/>
            <person name="Albert R."/>
            <person name="Binder M."/>
            <person name="Bloem J."/>
            <person name="Labutti K."/>
            <person name="Salamov A."/>
            <person name="Andreopoulos B."/>
            <person name="Baker S."/>
            <person name="Barry K."/>
            <person name="Bills G."/>
            <person name="Bluhm B."/>
            <person name="Cannon C."/>
            <person name="Castanera R."/>
            <person name="Culley D."/>
            <person name="Daum C."/>
            <person name="Ezra D."/>
            <person name="Gonzalez J."/>
            <person name="Henrissat B."/>
            <person name="Kuo A."/>
            <person name="Liang C."/>
            <person name="Lipzen A."/>
            <person name="Lutzoni F."/>
            <person name="Magnuson J."/>
            <person name="Mondo S."/>
            <person name="Nolan M."/>
            <person name="Ohm R."/>
            <person name="Pangilinan J."/>
            <person name="Park H.-J."/>
            <person name="Ramirez L."/>
            <person name="Alfaro M."/>
            <person name="Sun H."/>
            <person name="Tritt A."/>
            <person name="Yoshinaga Y."/>
            <person name="Zwiers L.-H."/>
            <person name="Turgeon B."/>
            <person name="Goodwin S."/>
            <person name="Spatafora J."/>
            <person name="Crous P."/>
            <person name="Grigoriev I."/>
        </authorList>
    </citation>
    <scope>NUCLEOTIDE SEQUENCE</scope>
    <source>
        <strain evidence="2">CBS 119925</strain>
    </source>
</reference>
<evidence type="ECO:0000313" key="3">
    <source>
        <dbReference type="Proteomes" id="UP000799440"/>
    </source>
</evidence>
<evidence type="ECO:0000256" key="1">
    <source>
        <dbReference type="SAM" id="MobiDB-lite"/>
    </source>
</evidence>
<dbReference type="Proteomes" id="UP000799440">
    <property type="component" value="Unassembled WGS sequence"/>
</dbReference>
<gene>
    <name evidence="2" type="ORF">M011DRAFT_522669</name>
</gene>
<accession>A0A6A6VR37</accession>
<feature type="compositionally biased region" description="Pro residues" evidence="1">
    <location>
        <begin position="87"/>
        <end position="101"/>
    </location>
</feature>
<keyword evidence="3" id="KW-1185">Reference proteome</keyword>
<evidence type="ECO:0000313" key="2">
    <source>
        <dbReference type="EMBL" id="KAF2751687.1"/>
    </source>
</evidence>
<feature type="region of interest" description="Disordered" evidence="1">
    <location>
        <begin position="1"/>
        <end position="123"/>
    </location>
</feature>
<organism evidence="2 3">
    <name type="scientific">Sporormia fimetaria CBS 119925</name>
    <dbReference type="NCBI Taxonomy" id="1340428"/>
    <lineage>
        <taxon>Eukaryota</taxon>
        <taxon>Fungi</taxon>
        <taxon>Dikarya</taxon>
        <taxon>Ascomycota</taxon>
        <taxon>Pezizomycotina</taxon>
        <taxon>Dothideomycetes</taxon>
        <taxon>Pleosporomycetidae</taxon>
        <taxon>Pleosporales</taxon>
        <taxon>Sporormiaceae</taxon>
        <taxon>Sporormia</taxon>
    </lineage>
</organism>
<feature type="compositionally biased region" description="Basic residues" evidence="1">
    <location>
        <begin position="37"/>
        <end position="51"/>
    </location>
</feature>
<name>A0A6A6VR37_9PLEO</name>